<dbReference type="EMBL" id="CAACVJ010000190">
    <property type="protein sequence ID" value="VEP14555.1"/>
    <property type="molecule type" value="Genomic_DNA"/>
</dbReference>
<dbReference type="GO" id="GO:0016706">
    <property type="term" value="F:2-oxoglutarate-dependent dioxygenase activity"/>
    <property type="evidence" value="ECO:0007669"/>
    <property type="project" value="UniProtKB-ARBA"/>
</dbReference>
<sequence>MQFMGQYLENKPPSKEHLQKCVDFFHENGYLVIPNVLTPKRCQELRDDLDRDIAQHPELNNRKYYFSHRMFERSQANLNLFELEPMISFAEKLIGEANGQGMAKNIGIPNSNTIHVIHNNSFVVLPKSPGLANSSWHQDDSPHILSLDGKPIKNVRLNVLAFTINFYLTDVLKVENGCTQVVPGSHLFGKVCPSDVRGYKIDSCLAPIGSVVCFNNQVWHRGAPNLSNRPRYITQITYGKRLVGHKYYPFMNYQMPEHCYKNASPRLKTLLGFLPNGAYG</sequence>
<dbReference type="PANTHER" id="PTHR20883">
    <property type="entry name" value="PHYTANOYL-COA DIOXYGENASE DOMAIN CONTAINING 1"/>
    <property type="match status" value="1"/>
</dbReference>
<dbReference type="SUPFAM" id="SSF51197">
    <property type="entry name" value="Clavaminate synthase-like"/>
    <property type="match status" value="1"/>
</dbReference>
<reference evidence="1 2" key="1">
    <citation type="submission" date="2019-01" db="EMBL/GenBank/DDBJ databases">
        <authorList>
            <person name="Brito A."/>
        </authorList>
    </citation>
    <scope>NUCLEOTIDE SEQUENCE [LARGE SCALE GENOMIC DNA]</scope>
    <source>
        <strain evidence="1">1</strain>
    </source>
</reference>
<accession>A0A563VT03</accession>
<dbReference type="AlphaFoldDB" id="A0A563VT03"/>
<dbReference type="Gene3D" id="2.60.120.620">
    <property type="entry name" value="q2cbj1_9rhob like domain"/>
    <property type="match status" value="1"/>
</dbReference>
<evidence type="ECO:0000313" key="1">
    <source>
        <dbReference type="EMBL" id="VEP14555.1"/>
    </source>
</evidence>
<evidence type="ECO:0008006" key="3">
    <source>
        <dbReference type="Google" id="ProtNLM"/>
    </source>
</evidence>
<proteinExistence type="predicted"/>
<dbReference type="InterPro" id="IPR008775">
    <property type="entry name" value="Phytyl_CoA_dOase-like"/>
</dbReference>
<gene>
    <name evidence="1" type="ORF">H1P_270048</name>
</gene>
<dbReference type="Pfam" id="PF05721">
    <property type="entry name" value="PhyH"/>
    <property type="match status" value="1"/>
</dbReference>
<evidence type="ECO:0000313" key="2">
    <source>
        <dbReference type="Proteomes" id="UP000320055"/>
    </source>
</evidence>
<dbReference type="Proteomes" id="UP000320055">
    <property type="component" value="Unassembled WGS sequence"/>
</dbReference>
<dbReference type="PANTHER" id="PTHR20883:SF48">
    <property type="entry name" value="ECTOINE DIOXYGENASE"/>
    <property type="match status" value="1"/>
</dbReference>
<organism evidence="1 2">
    <name type="scientific">Hyella patelloides LEGE 07179</name>
    <dbReference type="NCBI Taxonomy" id="945734"/>
    <lineage>
        <taxon>Bacteria</taxon>
        <taxon>Bacillati</taxon>
        <taxon>Cyanobacteriota</taxon>
        <taxon>Cyanophyceae</taxon>
        <taxon>Pleurocapsales</taxon>
        <taxon>Hyellaceae</taxon>
        <taxon>Hyella</taxon>
    </lineage>
</organism>
<name>A0A563VT03_9CYAN</name>
<dbReference type="GO" id="GO:0005506">
    <property type="term" value="F:iron ion binding"/>
    <property type="evidence" value="ECO:0007669"/>
    <property type="project" value="UniProtKB-ARBA"/>
</dbReference>
<keyword evidence="2" id="KW-1185">Reference proteome</keyword>
<protein>
    <recommendedName>
        <fullName evidence="3">Protein involved in biosynthesis of mitomycin antibiotics/polyketide fumonisin</fullName>
    </recommendedName>
</protein>